<evidence type="ECO:0000313" key="2">
    <source>
        <dbReference type="EMBL" id="MFC6955158.1"/>
    </source>
</evidence>
<evidence type="ECO:0000256" key="1">
    <source>
        <dbReference type="SAM" id="Phobius"/>
    </source>
</evidence>
<keyword evidence="1" id="KW-0472">Membrane</keyword>
<accession>A0ABD5VN11</accession>
<reference evidence="2 3" key="1">
    <citation type="journal article" date="2019" name="Int. J. Syst. Evol. Microbiol.">
        <title>The Global Catalogue of Microorganisms (GCM) 10K type strain sequencing project: providing services to taxonomists for standard genome sequencing and annotation.</title>
        <authorList>
            <consortium name="The Broad Institute Genomics Platform"/>
            <consortium name="The Broad Institute Genome Sequencing Center for Infectious Disease"/>
            <person name="Wu L."/>
            <person name="Ma J."/>
        </authorList>
    </citation>
    <scope>NUCLEOTIDE SEQUENCE [LARGE SCALE GENOMIC DNA]</scope>
    <source>
        <strain evidence="2 3">GX26</strain>
    </source>
</reference>
<keyword evidence="3" id="KW-1185">Reference proteome</keyword>
<sequence length="135" mass="14169">MENTASGVRSWLLATVDFAFAFLGVAAVAYPTLSLVASLVGSPFLRALAPILTFVLAFGASYPYVAGDWSLGRLGEFLFVAVAGALAWGALVAGVVLALDLATDPGDPAPIATAWTLALATAYVVVYWQERQLFR</sequence>
<dbReference type="Proteomes" id="UP001596395">
    <property type="component" value="Unassembled WGS sequence"/>
</dbReference>
<name>A0ABD5VN11_9EURY</name>
<proteinExistence type="predicted"/>
<gene>
    <name evidence="2" type="ORF">ACFQGB_20040</name>
</gene>
<comment type="caution">
    <text evidence="2">The sequence shown here is derived from an EMBL/GenBank/DDBJ whole genome shotgun (WGS) entry which is preliminary data.</text>
</comment>
<feature type="transmembrane region" description="Helical" evidence="1">
    <location>
        <begin position="44"/>
        <end position="65"/>
    </location>
</feature>
<dbReference type="EMBL" id="JBHSXN010000005">
    <property type="protein sequence ID" value="MFC6955158.1"/>
    <property type="molecule type" value="Genomic_DNA"/>
</dbReference>
<feature type="transmembrane region" description="Helical" evidence="1">
    <location>
        <begin position="77"/>
        <end position="99"/>
    </location>
</feature>
<evidence type="ECO:0008006" key="4">
    <source>
        <dbReference type="Google" id="ProtNLM"/>
    </source>
</evidence>
<feature type="transmembrane region" description="Helical" evidence="1">
    <location>
        <begin position="12"/>
        <end position="32"/>
    </location>
</feature>
<evidence type="ECO:0000313" key="3">
    <source>
        <dbReference type="Proteomes" id="UP001596395"/>
    </source>
</evidence>
<keyword evidence="1" id="KW-1133">Transmembrane helix</keyword>
<feature type="transmembrane region" description="Helical" evidence="1">
    <location>
        <begin position="111"/>
        <end position="128"/>
    </location>
</feature>
<protein>
    <recommendedName>
        <fullName evidence="4">TIGR04206 family protein</fullName>
    </recommendedName>
</protein>
<dbReference type="RefSeq" id="WP_336352094.1">
    <property type="nucleotide sequence ID" value="NZ_JAZAQL010000005.1"/>
</dbReference>
<dbReference type="AlphaFoldDB" id="A0ABD5VN11"/>
<organism evidence="2 3">
    <name type="scientific">Halorubellus litoreus</name>
    <dbReference type="NCBI Taxonomy" id="755308"/>
    <lineage>
        <taxon>Archaea</taxon>
        <taxon>Methanobacteriati</taxon>
        <taxon>Methanobacteriota</taxon>
        <taxon>Stenosarchaea group</taxon>
        <taxon>Halobacteria</taxon>
        <taxon>Halobacteriales</taxon>
        <taxon>Halorubellaceae</taxon>
        <taxon>Halorubellus</taxon>
    </lineage>
</organism>
<keyword evidence="1" id="KW-0812">Transmembrane</keyword>